<keyword evidence="3" id="KW-1185">Reference proteome</keyword>
<dbReference type="EMBL" id="JAIQCJ010001324">
    <property type="protein sequence ID" value="KAJ8790946.1"/>
    <property type="molecule type" value="Genomic_DNA"/>
</dbReference>
<proteinExistence type="predicted"/>
<feature type="transmembrane region" description="Helical" evidence="1">
    <location>
        <begin position="102"/>
        <end position="126"/>
    </location>
</feature>
<keyword evidence="1" id="KW-0472">Membrane</keyword>
<accession>A0AB34HDQ0</accession>
<keyword evidence="1" id="KW-0812">Transmembrane</keyword>
<name>A0AB34HDQ0_ESCRO</name>
<organism evidence="2 3">
    <name type="scientific">Eschrichtius robustus</name>
    <name type="common">California gray whale</name>
    <name type="synonym">Eschrichtius gibbosus</name>
    <dbReference type="NCBI Taxonomy" id="9764"/>
    <lineage>
        <taxon>Eukaryota</taxon>
        <taxon>Metazoa</taxon>
        <taxon>Chordata</taxon>
        <taxon>Craniata</taxon>
        <taxon>Vertebrata</taxon>
        <taxon>Euteleostomi</taxon>
        <taxon>Mammalia</taxon>
        <taxon>Eutheria</taxon>
        <taxon>Laurasiatheria</taxon>
        <taxon>Artiodactyla</taxon>
        <taxon>Whippomorpha</taxon>
        <taxon>Cetacea</taxon>
        <taxon>Mysticeti</taxon>
        <taxon>Eschrichtiidae</taxon>
        <taxon>Eschrichtius</taxon>
    </lineage>
</organism>
<comment type="caution">
    <text evidence="2">The sequence shown here is derived from an EMBL/GenBank/DDBJ whole genome shotgun (WGS) entry which is preliminary data.</text>
</comment>
<reference evidence="2 3" key="1">
    <citation type="submission" date="2022-11" db="EMBL/GenBank/DDBJ databases">
        <title>Whole genome sequence of Eschrichtius robustus ER-17-0199.</title>
        <authorList>
            <person name="Bruniche-Olsen A."/>
            <person name="Black A.N."/>
            <person name="Fields C.J."/>
            <person name="Walden K."/>
            <person name="Dewoody J.A."/>
        </authorList>
    </citation>
    <scope>NUCLEOTIDE SEQUENCE [LARGE SCALE GENOMIC DNA]</scope>
    <source>
        <strain evidence="2">ER-17-0199</strain>
        <tissue evidence="2">Blubber</tissue>
    </source>
</reference>
<evidence type="ECO:0000256" key="1">
    <source>
        <dbReference type="SAM" id="Phobius"/>
    </source>
</evidence>
<evidence type="ECO:0000313" key="3">
    <source>
        <dbReference type="Proteomes" id="UP001159641"/>
    </source>
</evidence>
<dbReference type="Proteomes" id="UP001159641">
    <property type="component" value="Unassembled WGS sequence"/>
</dbReference>
<dbReference type="AlphaFoldDB" id="A0AB34HDQ0"/>
<sequence length="222" mass="25196">MNEFCSGSILEDAHLGGWWKHLFLQSKFKTVKILGFRVRTLYTINTFSVKKRVHRVTELCSVFSVMPEEVTYATLKFSSPKTKEPRESHSLKRMGRSTPSKVWCPIAFISLLLNLVVLAGLGTLGLTNYYKLIIFGSRTHYDAQENVTERVERTTTLPTNMPTNVSATIFLLSSDCSRSKSCFISVSYLYRLSSFVFQTRDFTYAQSCGYGMEVAAVTFLLN</sequence>
<evidence type="ECO:0000313" key="2">
    <source>
        <dbReference type="EMBL" id="KAJ8790946.1"/>
    </source>
</evidence>
<keyword evidence="1" id="KW-1133">Transmembrane helix</keyword>
<gene>
    <name evidence="2" type="ORF">J1605_021040</name>
</gene>
<protein>
    <submittedName>
        <fullName evidence="2">Uncharacterized protein</fullName>
    </submittedName>
</protein>